<evidence type="ECO:0000313" key="2">
    <source>
        <dbReference type="Proteomes" id="UP000236291"/>
    </source>
</evidence>
<proteinExistence type="predicted"/>
<comment type="caution">
    <text evidence="1">The sequence shown here is derived from an EMBL/GenBank/DDBJ whole genome shotgun (WGS) entry which is preliminary data.</text>
</comment>
<dbReference type="AlphaFoldDB" id="A0A2K3K2X7"/>
<gene>
    <name evidence="1" type="ORF">L195_g060275</name>
</gene>
<reference evidence="1 2" key="2">
    <citation type="journal article" date="2017" name="Front. Plant Sci.">
        <title>Gene Classification and Mining of Molecular Markers Useful in Red Clover (Trifolium pratense) Breeding.</title>
        <authorList>
            <person name="Istvanek J."/>
            <person name="Dluhosova J."/>
            <person name="Dluhos P."/>
            <person name="Patkova L."/>
            <person name="Nedelnik J."/>
            <person name="Repkova J."/>
        </authorList>
    </citation>
    <scope>NUCLEOTIDE SEQUENCE [LARGE SCALE GENOMIC DNA]</scope>
    <source>
        <strain evidence="2">cv. Tatra</strain>
        <tissue evidence="1">Young leaves</tissue>
    </source>
</reference>
<dbReference type="Proteomes" id="UP000236291">
    <property type="component" value="Unassembled WGS sequence"/>
</dbReference>
<reference evidence="1 2" key="1">
    <citation type="journal article" date="2014" name="Am. J. Bot.">
        <title>Genome assembly and annotation for red clover (Trifolium pratense; Fabaceae).</title>
        <authorList>
            <person name="Istvanek J."/>
            <person name="Jaros M."/>
            <person name="Krenek A."/>
            <person name="Repkova J."/>
        </authorList>
    </citation>
    <scope>NUCLEOTIDE SEQUENCE [LARGE SCALE GENOMIC DNA]</scope>
    <source>
        <strain evidence="2">cv. Tatra</strain>
        <tissue evidence="1">Young leaves</tissue>
    </source>
</reference>
<accession>A0A2K3K2X7</accession>
<name>A0A2K3K2X7_TRIPR</name>
<evidence type="ECO:0000313" key="1">
    <source>
        <dbReference type="EMBL" id="PNX60626.1"/>
    </source>
</evidence>
<protein>
    <submittedName>
        <fullName evidence="1">Uncharacterized protein</fullName>
    </submittedName>
</protein>
<feature type="non-terminal residue" evidence="1">
    <location>
        <position position="1"/>
    </location>
</feature>
<dbReference type="EMBL" id="ASHM01137599">
    <property type="protein sequence ID" value="PNX60626.1"/>
    <property type="molecule type" value="Genomic_DNA"/>
</dbReference>
<sequence length="80" mass="9634">GEIHEDWNSKESEFGLKEWNSMEETLESKSEVARTGNRLEFEGKWVFFSFRVTPYDRVVVIPFFHCQSFRYFLPAICFRD</sequence>
<organism evidence="1 2">
    <name type="scientific">Trifolium pratense</name>
    <name type="common">Red clover</name>
    <dbReference type="NCBI Taxonomy" id="57577"/>
    <lineage>
        <taxon>Eukaryota</taxon>
        <taxon>Viridiplantae</taxon>
        <taxon>Streptophyta</taxon>
        <taxon>Embryophyta</taxon>
        <taxon>Tracheophyta</taxon>
        <taxon>Spermatophyta</taxon>
        <taxon>Magnoliopsida</taxon>
        <taxon>eudicotyledons</taxon>
        <taxon>Gunneridae</taxon>
        <taxon>Pentapetalae</taxon>
        <taxon>rosids</taxon>
        <taxon>fabids</taxon>
        <taxon>Fabales</taxon>
        <taxon>Fabaceae</taxon>
        <taxon>Papilionoideae</taxon>
        <taxon>50 kb inversion clade</taxon>
        <taxon>NPAAA clade</taxon>
        <taxon>Hologalegina</taxon>
        <taxon>IRL clade</taxon>
        <taxon>Trifolieae</taxon>
        <taxon>Trifolium</taxon>
    </lineage>
</organism>